<dbReference type="GO" id="GO:0003723">
    <property type="term" value="F:RNA binding"/>
    <property type="evidence" value="ECO:0007669"/>
    <property type="project" value="InterPro"/>
</dbReference>
<evidence type="ECO:0000313" key="3">
    <source>
        <dbReference type="WBParaSite" id="Pan_g22568.t1"/>
    </source>
</evidence>
<keyword evidence="2" id="KW-1185">Reference proteome</keyword>
<accession>A0A7E4VM31</accession>
<dbReference type="Proteomes" id="UP000492821">
    <property type="component" value="Unassembled WGS sequence"/>
</dbReference>
<dbReference type="InterPro" id="IPR036465">
    <property type="entry name" value="vWFA_dom_sf"/>
</dbReference>
<dbReference type="InterPro" id="IPR040322">
    <property type="entry name" value="TROVE2"/>
</dbReference>
<dbReference type="InterPro" id="IPR056800">
    <property type="entry name" value="vWA_Ro60"/>
</dbReference>
<dbReference type="GO" id="GO:1990904">
    <property type="term" value="C:ribonucleoprotein complex"/>
    <property type="evidence" value="ECO:0007669"/>
    <property type="project" value="TreeGrafter"/>
</dbReference>
<feature type="domain" description="RNA-binding protein RO60 vWA" evidence="1">
    <location>
        <begin position="1"/>
        <end position="46"/>
    </location>
</feature>
<evidence type="ECO:0000259" key="1">
    <source>
        <dbReference type="Pfam" id="PF25045"/>
    </source>
</evidence>
<name>A0A7E4VM31_PANRE</name>
<reference evidence="3" key="2">
    <citation type="submission" date="2020-10" db="UniProtKB">
        <authorList>
            <consortium name="WormBaseParasite"/>
        </authorList>
    </citation>
    <scope>IDENTIFICATION</scope>
</reference>
<organism evidence="2 3">
    <name type="scientific">Panagrellus redivivus</name>
    <name type="common">Microworm</name>
    <dbReference type="NCBI Taxonomy" id="6233"/>
    <lineage>
        <taxon>Eukaryota</taxon>
        <taxon>Metazoa</taxon>
        <taxon>Ecdysozoa</taxon>
        <taxon>Nematoda</taxon>
        <taxon>Chromadorea</taxon>
        <taxon>Rhabditida</taxon>
        <taxon>Tylenchina</taxon>
        <taxon>Panagrolaimomorpha</taxon>
        <taxon>Panagrolaimoidea</taxon>
        <taxon>Panagrolaimidae</taxon>
        <taxon>Panagrellus</taxon>
    </lineage>
</organism>
<dbReference type="Pfam" id="PF25045">
    <property type="entry name" value="vWA_Ro60"/>
    <property type="match status" value="1"/>
</dbReference>
<dbReference type="PANTHER" id="PTHR14202">
    <property type="entry name" value="60 KDA RIBONUCLEOPROTEIN SSA/RO"/>
    <property type="match status" value="1"/>
</dbReference>
<reference evidence="2" key="1">
    <citation type="journal article" date="2013" name="Genetics">
        <title>The draft genome and transcriptome of Panagrellus redivivus are shaped by the harsh demands of a free-living lifestyle.</title>
        <authorList>
            <person name="Srinivasan J."/>
            <person name="Dillman A.R."/>
            <person name="Macchietto M.G."/>
            <person name="Heikkinen L."/>
            <person name="Lakso M."/>
            <person name="Fracchia K.M."/>
            <person name="Antoshechkin I."/>
            <person name="Mortazavi A."/>
            <person name="Wong G."/>
            <person name="Sternberg P.W."/>
        </authorList>
    </citation>
    <scope>NUCLEOTIDE SEQUENCE [LARGE SCALE GENOMIC DNA]</scope>
    <source>
        <strain evidence="2">MT8872</strain>
    </source>
</reference>
<dbReference type="Gene3D" id="3.40.50.410">
    <property type="entry name" value="von Willebrand factor, type A domain"/>
    <property type="match status" value="1"/>
</dbReference>
<sequence length="71" mass="7845">MDIPEAKLIVMGMTAHQFSIADPTDRGMLDIVGLDSSTPEVVRSFTLGELTEVCASIGIQRRQKRELILNE</sequence>
<dbReference type="SUPFAM" id="SSF53300">
    <property type="entry name" value="vWA-like"/>
    <property type="match status" value="1"/>
</dbReference>
<protein>
    <submittedName>
        <fullName evidence="3">AAA_lid_3 domain-containing protein</fullName>
    </submittedName>
</protein>
<evidence type="ECO:0000313" key="2">
    <source>
        <dbReference type="Proteomes" id="UP000492821"/>
    </source>
</evidence>
<dbReference type="AlphaFoldDB" id="A0A7E4VM31"/>
<dbReference type="PANTHER" id="PTHR14202:SF0">
    <property type="entry name" value="RNA-BINDING PROTEIN RO60"/>
    <property type="match status" value="1"/>
</dbReference>
<proteinExistence type="predicted"/>
<dbReference type="WBParaSite" id="Pan_g22568.t1">
    <property type="protein sequence ID" value="Pan_g22568.t1"/>
    <property type="gene ID" value="Pan_g22568"/>
</dbReference>